<evidence type="ECO:0000313" key="9">
    <source>
        <dbReference type="Proteomes" id="UP000316639"/>
    </source>
</evidence>
<sequence>MRTLIVEPDATAESLGRTLERHGHEVQIAPTGERARPLFRWADLILLELELPDIDGVMICQEIRSEQDAVVIITSKRSAEVDKVLGLQAGSDDYLVKPFGVRELLARIDAVMRRVRQAPEQPRSMVHGPLRIDPVGHEVYVGTRRVHVTRKEFKLLHLLASAPDAVLTREQIMSEVWEDDWTASRTIDTHVSMLRRKLGSGDWIITVRGVGFRLGSVGVPTPLHKEPRRLALLDAGHPGGELSAGGMS</sequence>
<name>A0A563ETR3_9PSEU</name>
<evidence type="ECO:0000256" key="3">
    <source>
        <dbReference type="ARBA" id="ARBA00023125"/>
    </source>
</evidence>
<feature type="DNA-binding region" description="OmpR/PhoB-type" evidence="5">
    <location>
        <begin position="122"/>
        <end position="216"/>
    </location>
</feature>
<comment type="caution">
    <text evidence="8">The sequence shown here is derived from an EMBL/GenBank/DDBJ whole genome shotgun (WGS) entry which is preliminary data.</text>
</comment>
<gene>
    <name evidence="8" type="ORF">FKR81_20295</name>
</gene>
<dbReference type="PANTHER" id="PTHR48111">
    <property type="entry name" value="REGULATOR OF RPOS"/>
    <property type="match status" value="1"/>
</dbReference>
<dbReference type="Gene3D" id="3.40.50.2300">
    <property type="match status" value="1"/>
</dbReference>
<accession>A0A563ETR3</accession>
<dbReference type="AlphaFoldDB" id="A0A563ETR3"/>
<evidence type="ECO:0000256" key="5">
    <source>
        <dbReference type="PROSITE-ProRule" id="PRU01091"/>
    </source>
</evidence>
<organism evidence="8 9">
    <name type="scientific">Lentzea tibetensis</name>
    <dbReference type="NCBI Taxonomy" id="2591470"/>
    <lineage>
        <taxon>Bacteria</taxon>
        <taxon>Bacillati</taxon>
        <taxon>Actinomycetota</taxon>
        <taxon>Actinomycetes</taxon>
        <taxon>Pseudonocardiales</taxon>
        <taxon>Pseudonocardiaceae</taxon>
        <taxon>Lentzea</taxon>
    </lineage>
</organism>
<evidence type="ECO:0000259" key="6">
    <source>
        <dbReference type="PROSITE" id="PS50110"/>
    </source>
</evidence>
<keyword evidence="3 5" id="KW-0238">DNA-binding</keyword>
<dbReference type="Pfam" id="PF00486">
    <property type="entry name" value="Trans_reg_C"/>
    <property type="match status" value="1"/>
</dbReference>
<dbReference type="InterPro" id="IPR001789">
    <property type="entry name" value="Sig_transdc_resp-reg_receiver"/>
</dbReference>
<dbReference type="Gene3D" id="1.10.10.10">
    <property type="entry name" value="Winged helix-like DNA-binding domain superfamily/Winged helix DNA-binding domain"/>
    <property type="match status" value="1"/>
</dbReference>
<keyword evidence="1" id="KW-0597">Phosphoprotein</keyword>
<keyword evidence="9" id="KW-1185">Reference proteome</keyword>
<evidence type="ECO:0000256" key="2">
    <source>
        <dbReference type="ARBA" id="ARBA00023012"/>
    </source>
</evidence>
<dbReference type="GO" id="GO:0000976">
    <property type="term" value="F:transcription cis-regulatory region binding"/>
    <property type="evidence" value="ECO:0007669"/>
    <property type="project" value="TreeGrafter"/>
</dbReference>
<dbReference type="SUPFAM" id="SSF46894">
    <property type="entry name" value="C-terminal effector domain of the bipartite response regulators"/>
    <property type="match status" value="1"/>
</dbReference>
<dbReference type="SMART" id="SM00862">
    <property type="entry name" value="Trans_reg_C"/>
    <property type="match status" value="1"/>
</dbReference>
<dbReference type="Proteomes" id="UP000316639">
    <property type="component" value="Unassembled WGS sequence"/>
</dbReference>
<dbReference type="PANTHER" id="PTHR48111:SF40">
    <property type="entry name" value="PHOSPHATE REGULON TRANSCRIPTIONAL REGULATORY PROTEIN PHOB"/>
    <property type="match status" value="1"/>
</dbReference>
<evidence type="ECO:0000256" key="4">
    <source>
        <dbReference type="PROSITE-ProRule" id="PRU00169"/>
    </source>
</evidence>
<dbReference type="SUPFAM" id="SSF52172">
    <property type="entry name" value="CheY-like"/>
    <property type="match status" value="1"/>
</dbReference>
<dbReference type="OrthoDB" id="9801604at2"/>
<dbReference type="CDD" id="cd00383">
    <property type="entry name" value="trans_reg_C"/>
    <property type="match status" value="1"/>
</dbReference>
<dbReference type="InterPro" id="IPR011006">
    <property type="entry name" value="CheY-like_superfamily"/>
</dbReference>
<protein>
    <submittedName>
        <fullName evidence="8">Response regulator transcription factor</fullName>
    </submittedName>
</protein>
<dbReference type="InterPro" id="IPR001867">
    <property type="entry name" value="OmpR/PhoB-type_DNA-bd"/>
</dbReference>
<comment type="caution">
    <text evidence="4">Lacks conserved residue(s) required for the propagation of feature annotation.</text>
</comment>
<evidence type="ECO:0000259" key="7">
    <source>
        <dbReference type="PROSITE" id="PS51755"/>
    </source>
</evidence>
<keyword evidence="2" id="KW-0902">Two-component regulatory system</keyword>
<dbReference type="GO" id="GO:0000156">
    <property type="term" value="F:phosphorelay response regulator activity"/>
    <property type="evidence" value="ECO:0007669"/>
    <property type="project" value="TreeGrafter"/>
</dbReference>
<dbReference type="InterPro" id="IPR016032">
    <property type="entry name" value="Sig_transdc_resp-reg_C-effctor"/>
</dbReference>
<feature type="domain" description="Response regulatory" evidence="6">
    <location>
        <begin position="2"/>
        <end position="112"/>
    </location>
</feature>
<dbReference type="Pfam" id="PF00072">
    <property type="entry name" value="Response_reg"/>
    <property type="match status" value="1"/>
</dbReference>
<evidence type="ECO:0000313" key="8">
    <source>
        <dbReference type="EMBL" id="TWP50514.1"/>
    </source>
</evidence>
<dbReference type="RefSeq" id="WP_146353676.1">
    <property type="nucleotide sequence ID" value="NZ_VOBR01000012.1"/>
</dbReference>
<feature type="domain" description="OmpR/PhoB-type" evidence="7">
    <location>
        <begin position="122"/>
        <end position="216"/>
    </location>
</feature>
<dbReference type="PROSITE" id="PS51755">
    <property type="entry name" value="OMPR_PHOB"/>
    <property type="match status" value="1"/>
</dbReference>
<dbReference type="EMBL" id="VOBR01000012">
    <property type="protein sequence ID" value="TWP50514.1"/>
    <property type="molecule type" value="Genomic_DNA"/>
</dbReference>
<dbReference type="GO" id="GO:0005829">
    <property type="term" value="C:cytosol"/>
    <property type="evidence" value="ECO:0007669"/>
    <property type="project" value="TreeGrafter"/>
</dbReference>
<dbReference type="GO" id="GO:0032993">
    <property type="term" value="C:protein-DNA complex"/>
    <property type="evidence" value="ECO:0007669"/>
    <property type="project" value="TreeGrafter"/>
</dbReference>
<dbReference type="Gene3D" id="6.10.250.690">
    <property type="match status" value="1"/>
</dbReference>
<dbReference type="GO" id="GO:0006355">
    <property type="term" value="P:regulation of DNA-templated transcription"/>
    <property type="evidence" value="ECO:0007669"/>
    <property type="project" value="InterPro"/>
</dbReference>
<reference evidence="8 9" key="1">
    <citation type="submission" date="2019-07" db="EMBL/GenBank/DDBJ databases">
        <title>Lentzea xizangensis sp. nov., isolated from Qinghai-Tibetan Plateau Soils.</title>
        <authorList>
            <person name="Huang J."/>
        </authorList>
    </citation>
    <scope>NUCLEOTIDE SEQUENCE [LARGE SCALE GENOMIC DNA]</scope>
    <source>
        <strain evidence="8 9">FXJ1.1311</strain>
    </source>
</reference>
<dbReference type="InterPro" id="IPR036388">
    <property type="entry name" value="WH-like_DNA-bd_sf"/>
</dbReference>
<proteinExistence type="predicted"/>
<dbReference type="InterPro" id="IPR039420">
    <property type="entry name" value="WalR-like"/>
</dbReference>
<dbReference type="PROSITE" id="PS50110">
    <property type="entry name" value="RESPONSE_REGULATORY"/>
    <property type="match status" value="1"/>
</dbReference>
<dbReference type="SMART" id="SM00448">
    <property type="entry name" value="REC"/>
    <property type="match status" value="1"/>
</dbReference>
<evidence type="ECO:0000256" key="1">
    <source>
        <dbReference type="ARBA" id="ARBA00022553"/>
    </source>
</evidence>